<dbReference type="PROSITE" id="PS51186">
    <property type="entry name" value="GNAT"/>
    <property type="match status" value="1"/>
</dbReference>
<evidence type="ECO:0000259" key="1">
    <source>
        <dbReference type="PROSITE" id="PS51186"/>
    </source>
</evidence>
<dbReference type="InterPro" id="IPR000182">
    <property type="entry name" value="GNAT_dom"/>
</dbReference>
<reference evidence="2" key="1">
    <citation type="submission" date="2022-07" db="EMBL/GenBank/DDBJ databases">
        <title>Complete genome sequence of Salinispirillum sp. LH10-3-1 capable of multiple carbohydrate inversion isolated from a soda lake.</title>
        <authorList>
            <person name="Liu J."/>
            <person name="Zhai Y."/>
            <person name="Zhang H."/>
            <person name="Yang H."/>
            <person name="Qu J."/>
            <person name="Li J."/>
        </authorList>
    </citation>
    <scope>NUCLEOTIDE SEQUENCE</scope>
    <source>
        <strain evidence="2">LH 10-3-1</strain>
    </source>
</reference>
<evidence type="ECO:0000313" key="2">
    <source>
        <dbReference type="EMBL" id="WLD59644.1"/>
    </source>
</evidence>
<gene>
    <name evidence="2" type="ORF">NFC81_07630</name>
</gene>
<dbReference type="AlphaFoldDB" id="A0AB38YJN9"/>
<organism evidence="2">
    <name type="scientific">Salinispirillum sp. LH 10-3-1</name>
    <dbReference type="NCBI Taxonomy" id="2952525"/>
    <lineage>
        <taxon>Bacteria</taxon>
        <taxon>Pseudomonadati</taxon>
        <taxon>Pseudomonadota</taxon>
        <taxon>Gammaproteobacteria</taxon>
        <taxon>Oceanospirillales</taxon>
        <taxon>Saccharospirillaceae</taxon>
        <taxon>Salinispirillum</taxon>
    </lineage>
</organism>
<name>A0AB38YJN9_9GAMM</name>
<sequence>MEIKEFTPEFAAALSEIYLESRRSAFIWLDASAFQLADFARDTDGERIWVCMRAGAVVGFISIWEPERFIHHLYVAPVHVRNGAGSMLLAFAKSQYAELSLKCLIHNVNAVRFYESKGFLKSATGTGVYGSYYLMSFKS</sequence>
<dbReference type="RefSeq" id="WP_304996936.1">
    <property type="nucleotide sequence ID" value="NZ_CP101717.1"/>
</dbReference>
<dbReference type="EC" id="2.3.1.-" evidence="2"/>
<dbReference type="GO" id="GO:0016747">
    <property type="term" value="F:acyltransferase activity, transferring groups other than amino-acyl groups"/>
    <property type="evidence" value="ECO:0007669"/>
    <property type="project" value="InterPro"/>
</dbReference>
<dbReference type="Pfam" id="PF00583">
    <property type="entry name" value="Acetyltransf_1"/>
    <property type="match status" value="1"/>
</dbReference>
<dbReference type="SUPFAM" id="SSF55729">
    <property type="entry name" value="Acyl-CoA N-acyltransferases (Nat)"/>
    <property type="match status" value="1"/>
</dbReference>
<dbReference type="InterPro" id="IPR016181">
    <property type="entry name" value="Acyl_CoA_acyltransferase"/>
</dbReference>
<feature type="domain" description="N-acetyltransferase" evidence="1">
    <location>
        <begin position="1"/>
        <end position="139"/>
    </location>
</feature>
<dbReference type="CDD" id="cd04301">
    <property type="entry name" value="NAT_SF"/>
    <property type="match status" value="1"/>
</dbReference>
<keyword evidence="2" id="KW-0808">Transferase</keyword>
<dbReference type="EMBL" id="CP101717">
    <property type="protein sequence ID" value="WLD59644.1"/>
    <property type="molecule type" value="Genomic_DNA"/>
</dbReference>
<accession>A0AB38YJN9</accession>
<dbReference type="Gene3D" id="3.40.630.30">
    <property type="match status" value="1"/>
</dbReference>
<proteinExistence type="predicted"/>
<keyword evidence="2" id="KW-0012">Acyltransferase</keyword>
<protein>
    <submittedName>
        <fullName evidence="2">GNAT family N-acetyltransferase</fullName>
        <ecNumber evidence="2">2.3.1.-</ecNumber>
    </submittedName>
</protein>